<dbReference type="HOGENOM" id="CLU_3155350_0_0_5"/>
<name>Q2GEU0_EHRS3</name>
<dbReference type="EMBL" id="CP000237">
    <property type="protein sequence ID" value="ABD46491.1"/>
    <property type="molecule type" value="Genomic_DNA"/>
</dbReference>
<dbReference type="Proteomes" id="UP000001942">
    <property type="component" value="Chromosome"/>
</dbReference>
<gene>
    <name evidence="1" type="ordered locus">NSE_0106</name>
</gene>
<evidence type="ECO:0000313" key="1">
    <source>
        <dbReference type="EMBL" id="ABD46491.1"/>
    </source>
</evidence>
<evidence type="ECO:0000313" key="2">
    <source>
        <dbReference type="Proteomes" id="UP000001942"/>
    </source>
</evidence>
<protein>
    <submittedName>
        <fullName evidence="1">Uncharacterized protein</fullName>
    </submittedName>
</protein>
<dbReference type="AlphaFoldDB" id="Q2GEU0"/>
<accession>Q2GEU0</accession>
<reference evidence="1 2" key="1">
    <citation type="journal article" date="2006" name="PLoS Genet.">
        <title>Comparative genomics of emerging human ehrlichiosis agents.</title>
        <authorList>
            <person name="Dunning Hotopp J.C."/>
            <person name="Lin M."/>
            <person name="Madupu R."/>
            <person name="Crabtree J."/>
            <person name="Angiuoli S.V."/>
            <person name="Eisen J.A."/>
            <person name="Seshadri R."/>
            <person name="Ren Q."/>
            <person name="Wu M."/>
            <person name="Utterback T.R."/>
            <person name="Smith S."/>
            <person name="Lewis M."/>
            <person name="Khouri H."/>
            <person name="Zhang C."/>
            <person name="Niu H."/>
            <person name="Lin Q."/>
            <person name="Ohashi N."/>
            <person name="Zhi N."/>
            <person name="Nelson W."/>
            <person name="Brinkac L.M."/>
            <person name="Dodson R.J."/>
            <person name="Rosovitz M.J."/>
            <person name="Sundaram J."/>
            <person name="Daugherty S.C."/>
            <person name="Davidsen T."/>
            <person name="Durkin A.S."/>
            <person name="Gwinn M."/>
            <person name="Haft D.H."/>
            <person name="Selengut J.D."/>
            <person name="Sullivan S.A."/>
            <person name="Zafar N."/>
            <person name="Zhou L."/>
            <person name="Benahmed F."/>
            <person name="Forberger H."/>
            <person name="Halpin R."/>
            <person name="Mulligan S."/>
            <person name="Robinson J."/>
            <person name="White O."/>
            <person name="Rikihisa Y."/>
            <person name="Tettelin H."/>
        </authorList>
    </citation>
    <scope>NUCLEOTIDE SEQUENCE [LARGE SCALE GENOMIC DNA]</scope>
    <source>
        <strain evidence="2">ATCC VR-367 / Miyayama</strain>
    </source>
</reference>
<organism evidence="1 2">
    <name type="scientific">Ehrlichia sennetsu (strain ATCC VR-367 / Miyayama)</name>
    <name type="common">Neorickettsia sennetsu</name>
    <dbReference type="NCBI Taxonomy" id="222891"/>
    <lineage>
        <taxon>Bacteria</taxon>
        <taxon>Pseudomonadati</taxon>
        <taxon>Pseudomonadota</taxon>
        <taxon>Alphaproteobacteria</taxon>
        <taxon>Rickettsiales</taxon>
        <taxon>Anaplasmataceae</taxon>
        <taxon>Ehrlichia</taxon>
    </lineage>
</organism>
<keyword evidence="2" id="KW-1185">Reference proteome</keyword>
<dbReference type="KEGG" id="nse:NSE_0106"/>
<proteinExistence type="predicted"/>
<sequence>MIRPRAIFAKASLKIHYRYHEGGFMRKIVYLLNTKRCISLISSPILKP</sequence>